<sequence>MSNLENYLNDLPFELTEEEKKEWREEGINNKTANQQDDIPNPFLDEDTNANIVSIEERRKNRKKTELRDFTLYEDVMKAIQEDENKQSTSSDTDASEKDNKIVSDLKNYVLPFDDISTKINFKKMYYYIYYKAGKEFKEERLSNFLILPLYAIKAEDGSQKMYARLINQETSVEVIFDGEKLSNQRSFKTFVKSYGNYNWNGKQHNLNDLNDLLSAYKLDEIEEKTYAGWHKREKMWLFPDRAYHNGNVYPVNDDKVTINGKSFTFDREVKNEVKIIREHIDLPEDTNEINNVVESFIKLYKKDGHLGIGWIIASFVADDISSKKLAGQFPLLAPYGIYQSGKTGYVRFLSEMAGIDTELNTEPSKDVWRKDLHNFSCLPIIYDEVKEKKGPNGYIKEMRPYINKTFDRATFKKGSIDKYATEHYEVHGTLGLLGEVPPTDSAILSRFIYIDSSKMSKNKSLYHIVKSNQHILNAIGQYFMRTSEDWKPDFMASYQEFLVDLGERDIKDDRMEISYAIILAGAKTFLKVLEKLVGEGKFNSERTIKELVDYVESKIKSNGQDLRQSHPSMQFLEDIGTMVGEKEIIDTAFTIRINHEFEGKLYKKILFLAPSSIWKAHKKNQVSDPFYTSSGQLKNDLKTYSFFIGSKSFRVSPKLKSAPTCWMIDLTDPSLPTEMQNFDYCK</sequence>
<feature type="compositionally biased region" description="Polar residues" evidence="1">
    <location>
        <begin position="29"/>
        <end position="38"/>
    </location>
</feature>
<dbReference type="AlphaFoldDB" id="A0A5S3QMX6"/>
<organism evidence="2 3">
    <name type="scientific">Lentibacillus cibarius</name>
    <dbReference type="NCBI Taxonomy" id="2583219"/>
    <lineage>
        <taxon>Bacteria</taxon>
        <taxon>Bacillati</taxon>
        <taxon>Bacillota</taxon>
        <taxon>Bacilli</taxon>
        <taxon>Bacillales</taxon>
        <taxon>Bacillaceae</taxon>
        <taxon>Lentibacillus</taxon>
    </lineage>
</organism>
<feature type="compositionally biased region" description="Basic and acidic residues" evidence="1">
    <location>
        <begin position="18"/>
        <end position="28"/>
    </location>
</feature>
<dbReference type="OrthoDB" id="2905808at2"/>
<proteinExistence type="predicted"/>
<protein>
    <recommendedName>
        <fullName evidence="4">DUF927 domain-containing protein</fullName>
    </recommendedName>
</protein>
<name>A0A5S3QMX6_9BACI</name>
<dbReference type="RefSeq" id="WP_138602631.1">
    <property type="nucleotide sequence ID" value="NZ_VCIA01000001.1"/>
</dbReference>
<comment type="caution">
    <text evidence="2">The sequence shown here is derived from an EMBL/GenBank/DDBJ whole genome shotgun (WGS) entry which is preliminary data.</text>
</comment>
<dbReference type="Proteomes" id="UP000306980">
    <property type="component" value="Unassembled WGS sequence"/>
</dbReference>
<dbReference type="EMBL" id="VCIA01000001">
    <property type="protein sequence ID" value="TMN21836.1"/>
    <property type="molecule type" value="Genomic_DNA"/>
</dbReference>
<evidence type="ECO:0000313" key="2">
    <source>
        <dbReference type="EMBL" id="TMN21836.1"/>
    </source>
</evidence>
<evidence type="ECO:0000313" key="3">
    <source>
        <dbReference type="Proteomes" id="UP000306980"/>
    </source>
</evidence>
<evidence type="ECO:0000256" key="1">
    <source>
        <dbReference type="SAM" id="MobiDB-lite"/>
    </source>
</evidence>
<feature type="region of interest" description="Disordered" evidence="1">
    <location>
        <begin position="18"/>
        <end position="48"/>
    </location>
</feature>
<reference evidence="2 3" key="1">
    <citation type="submission" date="2019-05" db="EMBL/GenBank/DDBJ databases">
        <title>Genomic analysis of Lentibacillus sp. NKC220-2.</title>
        <authorList>
            <person name="Oh Y.J."/>
        </authorList>
    </citation>
    <scope>NUCLEOTIDE SEQUENCE [LARGE SCALE GENOMIC DNA]</scope>
    <source>
        <strain evidence="2 3">NKC220-2</strain>
    </source>
</reference>
<evidence type="ECO:0008006" key="4">
    <source>
        <dbReference type="Google" id="ProtNLM"/>
    </source>
</evidence>
<accession>A0A5S3QMX6</accession>
<gene>
    <name evidence="2" type="ORF">FFL34_06705</name>
</gene>